<name>A0A6A5SD39_9PLEO</name>
<evidence type="ECO:0000313" key="3">
    <source>
        <dbReference type="Proteomes" id="UP000800038"/>
    </source>
</evidence>
<feature type="domain" description="N-acetyltransferase" evidence="1">
    <location>
        <begin position="28"/>
        <end position="197"/>
    </location>
</feature>
<dbReference type="PANTHER" id="PTHR43792:SF1">
    <property type="entry name" value="N-ACETYLTRANSFERASE DOMAIN-CONTAINING PROTEIN"/>
    <property type="match status" value="1"/>
</dbReference>
<dbReference type="Proteomes" id="UP000800038">
    <property type="component" value="Unassembled WGS sequence"/>
</dbReference>
<proteinExistence type="predicted"/>
<dbReference type="InterPro" id="IPR051531">
    <property type="entry name" value="N-acetyltransferase"/>
</dbReference>
<evidence type="ECO:0000259" key="1">
    <source>
        <dbReference type="Pfam" id="PF13302"/>
    </source>
</evidence>
<accession>A0A6A5SD39</accession>
<dbReference type="AlphaFoldDB" id="A0A6A5SD39"/>
<keyword evidence="3" id="KW-1185">Reference proteome</keyword>
<dbReference type="PANTHER" id="PTHR43792">
    <property type="entry name" value="GNAT FAMILY, PUTATIVE (AFU_ORTHOLOGUE AFUA_3G00765)-RELATED-RELATED"/>
    <property type="match status" value="1"/>
</dbReference>
<dbReference type="Pfam" id="PF13302">
    <property type="entry name" value="Acetyltransf_3"/>
    <property type="match status" value="1"/>
</dbReference>
<dbReference type="InterPro" id="IPR000182">
    <property type="entry name" value="GNAT_dom"/>
</dbReference>
<organism evidence="2 3">
    <name type="scientific">Clathrospora elynae</name>
    <dbReference type="NCBI Taxonomy" id="706981"/>
    <lineage>
        <taxon>Eukaryota</taxon>
        <taxon>Fungi</taxon>
        <taxon>Dikarya</taxon>
        <taxon>Ascomycota</taxon>
        <taxon>Pezizomycotina</taxon>
        <taxon>Dothideomycetes</taxon>
        <taxon>Pleosporomycetidae</taxon>
        <taxon>Pleosporales</taxon>
        <taxon>Diademaceae</taxon>
        <taxon>Clathrospora</taxon>
    </lineage>
</organism>
<dbReference type="InterPro" id="IPR016181">
    <property type="entry name" value="Acyl_CoA_acyltransferase"/>
</dbReference>
<dbReference type="GO" id="GO:0016747">
    <property type="term" value="F:acyltransferase activity, transferring groups other than amino-acyl groups"/>
    <property type="evidence" value="ECO:0007669"/>
    <property type="project" value="InterPro"/>
</dbReference>
<dbReference type="SUPFAM" id="SSF55729">
    <property type="entry name" value="Acyl-CoA N-acyltransferases (Nat)"/>
    <property type="match status" value="1"/>
</dbReference>
<dbReference type="OrthoDB" id="4072826at2759"/>
<gene>
    <name evidence="2" type="ORF">EJ02DRAFT_514951</name>
</gene>
<dbReference type="Gene3D" id="3.40.630.30">
    <property type="match status" value="1"/>
</dbReference>
<protein>
    <recommendedName>
        <fullName evidence="1">N-acetyltransferase domain-containing protein</fullName>
    </recommendedName>
</protein>
<dbReference type="EMBL" id="ML976124">
    <property type="protein sequence ID" value="KAF1937822.1"/>
    <property type="molecule type" value="Genomic_DNA"/>
</dbReference>
<evidence type="ECO:0000313" key="2">
    <source>
        <dbReference type="EMBL" id="KAF1937822.1"/>
    </source>
</evidence>
<reference evidence="2" key="1">
    <citation type="journal article" date="2020" name="Stud. Mycol.">
        <title>101 Dothideomycetes genomes: a test case for predicting lifestyles and emergence of pathogens.</title>
        <authorList>
            <person name="Haridas S."/>
            <person name="Albert R."/>
            <person name="Binder M."/>
            <person name="Bloem J."/>
            <person name="Labutti K."/>
            <person name="Salamov A."/>
            <person name="Andreopoulos B."/>
            <person name="Baker S."/>
            <person name="Barry K."/>
            <person name="Bills G."/>
            <person name="Bluhm B."/>
            <person name="Cannon C."/>
            <person name="Castanera R."/>
            <person name="Culley D."/>
            <person name="Daum C."/>
            <person name="Ezra D."/>
            <person name="Gonzalez J."/>
            <person name="Henrissat B."/>
            <person name="Kuo A."/>
            <person name="Liang C."/>
            <person name="Lipzen A."/>
            <person name="Lutzoni F."/>
            <person name="Magnuson J."/>
            <person name="Mondo S."/>
            <person name="Nolan M."/>
            <person name="Ohm R."/>
            <person name="Pangilinan J."/>
            <person name="Park H.-J."/>
            <person name="Ramirez L."/>
            <person name="Alfaro M."/>
            <person name="Sun H."/>
            <person name="Tritt A."/>
            <person name="Yoshinaga Y."/>
            <person name="Zwiers L.-H."/>
            <person name="Turgeon B."/>
            <person name="Goodwin S."/>
            <person name="Spatafora J."/>
            <person name="Crous P."/>
            <person name="Grigoriev I."/>
        </authorList>
    </citation>
    <scope>NUCLEOTIDE SEQUENCE</scope>
    <source>
        <strain evidence="2">CBS 161.51</strain>
    </source>
</reference>
<sequence>MDPIVFTPRMKLTLMTKAERESPELRWLHELRSEEKVTWWSIHGCSKTLEETEKFAKGCLPAGPEEDEPKSYRVAYAVHERLNRTEKSVEDGTKPEALPTRFIGMVTLRSLGQNDIILPSHLFPTTIASPDVLTTEVAYYFLPHVWGKGYAVEAVDAVFSACRNGSSFWAPYKRVYVRAMVNEGNIASQKVMAKTDMVRRCVHAWEGKAVWLAGKWINKSKEHIFGMWLLE</sequence>